<feature type="region of interest" description="Disordered" evidence="1">
    <location>
        <begin position="15"/>
        <end position="40"/>
    </location>
</feature>
<feature type="compositionally biased region" description="Basic and acidic residues" evidence="1">
    <location>
        <begin position="22"/>
        <end position="32"/>
    </location>
</feature>
<comment type="caution">
    <text evidence="2">The sequence shown here is derived from an EMBL/GenBank/DDBJ whole genome shotgun (WGS) entry which is preliminary data.</text>
</comment>
<evidence type="ECO:0000313" key="3">
    <source>
        <dbReference type="Proteomes" id="UP000735302"/>
    </source>
</evidence>
<evidence type="ECO:0000313" key="2">
    <source>
        <dbReference type="EMBL" id="GFN95068.1"/>
    </source>
</evidence>
<reference evidence="2 3" key="1">
    <citation type="journal article" date="2021" name="Elife">
        <title>Chloroplast acquisition without the gene transfer in kleptoplastic sea slugs, Plakobranchus ocellatus.</title>
        <authorList>
            <person name="Maeda T."/>
            <person name="Takahashi S."/>
            <person name="Yoshida T."/>
            <person name="Shimamura S."/>
            <person name="Takaki Y."/>
            <person name="Nagai Y."/>
            <person name="Toyoda A."/>
            <person name="Suzuki Y."/>
            <person name="Arimoto A."/>
            <person name="Ishii H."/>
            <person name="Satoh N."/>
            <person name="Nishiyama T."/>
            <person name="Hasebe M."/>
            <person name="Maruyama T."/>
            <person name="Minagawa J."/>
            <person name="Obokata J."/>
            <person name="Shigenobu S."/>
        </authorList>
    </citation>
    <scope>NUCLEOTIDE SEQUENCE [LARGE SCALE GENOMIC DNA]</scope>
</reference>
<dbReference type="EMBL" id="BLXT01002484">
    <property type="protein sequence ID" value="GFN95068.1"/>
    <property type="molecule type" value="Genomic_DNA"/>
</dbReference>
<dbReference type="Proteomes" id="UP000735302">
    <property type="component" value="Unassembled WGS sequence"/>
</dbReference>
<dbReference type="AlphaFoldDB" id="A0AAV3ZIB7"/>
<keyword evidence="3" id="KW-1185">Reference proteome</keyword>
<gene>
    <name evidence="2" type="ORF">PoB_002157400</name>
</gene>
<proteinExistence type="predicted"/>
<protein>
    <submittedName>
        <fullName evidence="2">Uncharacterized protein</fullName>
    </submittedName>
</protein>
<accession>A0AAV3ZIB7</accession>
<name>A0AAV3ZIB7_9GAST</name>
<evidence type="ECO:0000256" key="1">
    <source>
        <dbReference type="SAM" id="MobiDB-lite"/>
    </source>
</evidence>
<organism evidence="2 3">
    <name type="scientific">Plakobranchus ocellatus</name>
    <dbReference type="NCBI Taxonomy" id="259542"/>
    <lineage>
        <taxon>Eukaryota</taxon>
        <taxon>Metazoa</taxon>
        <taxon>Spiralia</taxon>
        <taxon>Lophotrochozoa</taxon>
        <taxon>Mollusca</taxon>
        <taxon>Gastropoda</taxon>
        <taxon>Heterobranchia</taxon>
        <taxon>Euthyneura</taxon>
        <taxon>Panpulmonata</taxon>
        <taxon>Sacoglossa</taxon>
        <taxon>Placobranchoidea</taxon>
        <taxon>Plakobranchidae</taxon>
        <taxon>Plakobranchus</taxon>
    </lineage>
</organism>
<sequence>MHVSIHRLIYEASNDYGNLENGEPHQSKRDASINKAASPTYANQAFQQEEPDDSLKSYVNTKTSFFRRAGLSETTSRSSPFTVETSNLQINCIFGCYSNCSNKYCW</sequence>